<dbReference type="Gene3D" id="3.10.180.10">
    <property type="entry name" value="2,3-Dihydroxybiphenyl 1,2-Dioxygenase, domain 1"/>
    <property type="match status" value="1"/>
</dbReference>
<dbReference type="SUPFAM" id="SSF54593">
    <property type="entry name" value="Glyoxalase/Bleomycin resistance protein/Dihydroxybiphenyl dioxygenase"/>
    <property type="match status" value="1"/>
</dbReference>
<evidence type="ECO:0000313" key="2">
    <source>
        <dbReference type="EMBL" id="VAX29164.1"/>
    </source>
</evidence>
<sequence length="135" mass="14947">MIKIKDIAFTGYPVTDLAKARHFYENILGLTAKVYSEEEACSTGDEKGWIEYELPSGTFAITNVAPDWKPSTSGPSIALEVADINSALQDLKKNDVPIALEPFESPVCFFAVILDPDKNSVILHQRKTTHPDYTD</sequence>
<dbReference type="InterPro" id="IPR004360">
    <property type="entry name" value="Glyas_Fos-R_dOase_dom"/>
</dbReference>
<dbReference type="InterPro" id="IPR029068">
    <property type="entry name" value="Glyas_Bleomycin-R_OHBP_Dase"/>
</dbReference>
<dbReference type="PROSITE" id="PS51819">
    <property type="entry name" value="VOC"/>
    <property type="match status" value="1"/>
</dbReference>
<reference evidence="2" key="1">
    <citation type="submission" date="2018-06" db="EMBL/GenBank/DDBJ databases">
        <authorList>
            <person name="Zhirakovskaya E."/>
        </authorList>
    </citation>
    <scope>NUCLEOTIDE SEQUENCE</scope>
</reference>
<proteinExistence type="predicted"/>
<name>A0A3B1CZ02_9ZZZZ</name>
<gene>
    <name evidence="2" type="ORF">MNBD_NITROSPIRAE01-1262</name>
</gene>
<feature type="domain" description="VOC" evidence="1">
    <location>
        <begin position="6"/>
        <end position="126"/>
    </location>
</feature>
<dbReference type="Pfam" id="PF00903">
    <property type="entry name" value="Glyoxalase"/>
    <property type="match status" value="1"/>
</dbReference>
<dbReference type="AlphaFoldDB" id="A0A3B1CZ02"/>
<organism evidence="2">
    <name type="scientific">hydrothermal vent metagenome</name>
    <dbReference type="NCBI Taxonomy" id="652676"/>
    <lineage>
        <taxon>unclassified sequences</taxon>
        <taxon>metagenomes</taxon>
        <taxon>ecological metagenomes</taxon>
    </lineage>
</organism>
<protein>
    <recommendedName>
        <fullName evidence="1">VOC domain-containing protein</fullName>
    </recommendedName>
</protein>
<evidence type="ECO:0000259" key="1">
    <source>
        <dbReference type="PROSITE" id="PS51819"/>
    </source>
</evidence>
<dbReference type="InterPro" id="IPR037523">
    <property type="entry name" value="VOC_core"/>
</dbReference>
<dbReference type="EMBL" id="UOGF01000048">
    <property type="protein sequence ID" value="VAX29164.1"/>
    <property type="molecule type" value="Genomic_DNA"/>
</dbReference>
<accession>A0A3B1CZ02</accession>